<evidence type="ECO:0000256" key="1">
    <source>
        <dbReference type="SAM" id="MobiDB-lite"/>
    </source>
</evidence>
<protein>
    <recommendedName>
        <fullName evidence="5">Lipoprotein</fullName>
    </recommendedName>
</protein>
<reference evidence="3" key="2">
    <citation type="submission" date="2023-01" db="EMBL/GenBank/DDBJ databases">
        <authorList>
            <person name="Sun Q."/>
            <person name="Evtushenko L."/>
        </authorList>
    </citation>
    <scope>NUCLEOTIDE SEQUENCE</scope>
    <source>
        <strain evidence="3">VKM Ac-2007</strain>
    </source>
</reference>
<evidence type="ECO:0000313" key="4">
    <source>
        <dbReference type="Proteomes" id="UP001143474"/>
    </source>
</evidence>
<sequence>MAAARRRIRVFLVVFAAVSILVGCSTTTTAPSISRPQPTWHEIHSDRDSHVAADDVCPKGRGPRGLDCRSKAPGYRECVERLSTDDSSTVCQQALIVRVECSSGERSSFHSGQDCASSFESYVSCRTGTPKRSDDVCAGGEREFLRCPDGFDPASGFDCVRARDAYYECRGDTRGDDLSCPTYLEVLGTCRALGVNCSGLLDKYLGCGVEGLSPNECAFGLNMRVNCLRDLKTGVFLRIATCDSAWDRLLKNCSGSRGLDFDASTPCTRGANWDEVSYSICEKQGDPAETVGVGYANPLDGDNYRLPVCWAPEDRDHRMDKAAEHSIGERSVRAVHRLGETRYESM</sequence>
<feature type="compositionally biased region" description="Basic and acidic residues" evidence="1">
    <location>
        <begin position="41"/>
        <end position="58"/>
    </location>
</feature>
<reference evidence="3" key="1">
    <citation type="journal article" date="2014" name="Int. J. Syst. Evol. Microbiol.">
        <title>Complete genome sequence of Corynebacterium casei LMG S-19264T (=DSM 44701T), isolated from a smear-ripened cheese.</title>
        <authorList>
            <consortium name="US DOE Joint Genome Institute (JGI-PGF)"/>
            <person name="Walter F."/>
            <person name="Albersmeier A."/>
            <person name="Kalinowski J."/>
            <person name="Ruckert C."/>
        </authorList>
    </citation>
    <scope>NUCLEOTIDE SEQUENCE</scope>
    <source>
        <strain evidence="3">VKM Ac-2007</strain>
    </source>
</reference>
<feature type="signal peptide" evidence="2">
    <location>
        <begin position="1"/>
        <end position="30"/>
    </location>
</feature>
<gene>
    <name evidence="3" type="ORF">GCM10017600_04930</name>
</gene>
<name>A0A9W6HWW4_9ACTN</name>
<evidence type="ECO:0000256" key="2">
    <source>
        <dbReference type="SAM" id="SignalP"/>
    </source>
</evidence>
<accession>A0A9W6HWW4</accession>
<keyword evidence="2" id="KW-0732">Signal</keyword>
<dbReference type="EMBL" id="BSEV01000001">
    <property type="protein sequence ID" value="GLK07088.1"/>
    <property type="molecule type" value="Genomic_DNA"/>
</dbReference>
<dbReference type="Proteomes" id="UP001143474">
    <property type="component" value="Unassembled WGS sequence"/>
</dbReference>
<dbReference type="AlphaFoldDB" id="A0A9W6HWW4"/>
<evidence type="ECO:0000313" key="3">
    <source>
        <dbReference type="EMBL" id="GLK07088.1"/>
    </source>
</evidence>
<keyword evidence="4" id="KW-1185">Reference proteome</keyword>
<evidence type="ECO:0008006" key="5">
    <source>
        <dbReference type="Google" id="ProtNLM"/>
    </source>
</evidence>
<feature type="compositionally biased region" description="Polar residues" evidence="1">
    <location>
        <begin position="28"/>
        <end position="37"/>
    </location>
</feature>
<comment type="caution">
    <text evidence="3">The sequence shown here is derived from an EMBL/GenBank/DDBJ whole genome shotgun (WGS) entry which is preliminary data.</text>
</comment>
<dbReference type="PROSITE" id="PS51257">
    <property type="entry name" value="PROKAR_LIPOPROTEIN"/>
    <property type="match status" value="1"/>
</dbReference>
<organism evidence="3 4">
    <name type="scientific">Streptosporangium carneum</name>
    <dbReference type="NCBI Taxonomy" id="47481"/>
    <lineage>
        <taxon>Bacteria</taxon>
        <taxon>Bacillati</taxon>
        <taxon>Actinomycetota</taxon>
        <taxon>Actinomycetes</taxon>
        <taxon>Streptosporangiales</taxon>
        <taxon>Streptosporangiaceae</taxon>
        <taxon>Streptosporangium</taxon>
    </lineage>
</organism>
<proteinExistence type="predicted"/>
<feature type="chain" id="PRO_5040870613" description="Lipoprotein" evidence="2">
    <location>
        <begin position="31"/>
        <end position="346"/>
    </location>
</feature>
<feature type="region of interest" description="Disordered" evidence="1">
    <location>
        <begin position="28"/>
        <end position="58"/>
    </location>
</feature>
<dbReference type="RefSeq" id="WP_271215655.1">
    <property type="nucleotide sequence ID" value="NZ_BAAAVD010000006.1"/>
</dbReference>